<sequence>VGDFGAEELFGRIDRAFGGIPAGDPVPPVRATEPPQLGERRITLRRPTPTAYLRVAYRAPAGKHTDTAALLVADAVLSGGKGMGLGGGGPMGRSARLYRALVASGLARSASSDFDLYVDPFLFSIGATALPGTAPERIEAAVDAEVARLATEPVPDHELARAMKQVRAQYVYSGEGVTNQAFWLGQMEIVDSYRRAETFVAELAAVTPEDIRRVARTYLTPAARTIGWLIPAGDGGGSATDVLAAAMPFRRWSIGGAPAPGPTESAARTGRAPFERTELDNGIVILGQARPDAPTVVVRMRFEAGSANDPEGREGLAAFTARMLARGQEGRTFEQFNEATDDLGASLGVEANRTFVELGLRCLREDLPAMLDLAADVLRRPSFPEDEIAKVRNELMTGIREAENDTRSAADLAMRRLLYPVGHPSARRTIGTAESVAAIGRDDLVAFHRDRFGPKVLTVAIVGGVADLAEAAGLIGARFGDWTAHAEPPTPPPPAVRPVEPAQVRVLIPAKSQADLAIGFPVPERSHPDHYALDTANLILGRLGLMGRLGANVRDSQGLAYYAYSQVESGREGGVWVGKAGVDPKDIERALAGIEAEVQRLRDEPVAEDELADAKSYSTGVLPLALESNDGVAATLLALERFDLGLDYLDRYPAIINALTREDLRAAAVAHLDPERLVVGVAMPPEESEG</sequence>
<protein>
    <recommendedName>
        <fullName evidence="4">Insulinase family protein</fullName>
    </recommendedName>
</protein>
<feature type="non-terminal residue" evidence="3">
    <location>
        <position position="1"/>
    </location>
</feature>
<dbReference type="GO" id="GO:0046872">
    <property type="term" value="F:metal ion binding"/>
    <property type="evidence" value="ECO:0007669"/>
    <property type="project" value="InterPro"/>
</dbReference>
<proteinExistence type="predicted"/>
<feature type="domain" description="Peptidase M16 C-terminal" evidence="2">
    <location>
        <begin position="439"/>
        <end position="616"/>
    </location>
</feature>
<name>A0A6J4U041_9BACT</name>
<feature type="domain" description="Peptidase M16 C-terminal" evidence="2">
    <location>
        <begin position="1"/>
        <end position="165"/>
    </location>
</feature>
<dbReference type="Gene3D" id="3.30.830.10">
    <property type="entry name" value="Metalloenzyme, LuxS/M16 peptidase-like"/>
    <property type="match status" value="3"/>
</dbReference>
<dbReference type="InterPro" id="IPR011249">
    <property type="entry name" value="Metalloenz_LuxS/M16"/>
</dbReference>
<dbReference type="InterPro" id="IPR050361">
    <property type="entry name" value="MPP/UQCRC_Complex"/>
</dbReference>
<dbReference type="EMBL" id="CADCWE010000083">
    <property type="protein sequence ID" value="CAA9535041.1"/>
    <property type="molecule type" value="Genomic_DNA"/>
</dbReference>
<dbReference type="InterPro" id="IPR007863">
    <property type="entry name" value="Peptidase_M16_C"/>
</dbReference>
<accession>A0A6J4U041</accession>
<feature type="domain" description="Peptidase M16 N-terminal" evidence="1">
    <location>
        <begin position="288"/>
        <end position="406"/>
    </location>
</feature>
<dbReference type="InterPro" id="IPR011765">
    <property type="entry name" value="Pept_M16_N"/>
</dbReference>
<evidence type="ECO:0000259" key="2">
    <source>
        <dbReference type="Pfam" id="PF05193"/>
    </source>
</evidence>
<reference evidence="3" key="1">
    <citation type="submission" date="2020-02" db="EMBL/GenBank/DDBJ databases">
        <authorList>
            <person name="Meier V. D."/>
        </authorList>
    </citation>
    <scope>NUCLEOTIDE SEQUENCE</scope>
    <source>
        <strain evidence="3">AVDCRST_MAG73</strain>
    </source>
</reference>
<dbReference type="PANTHER" id="PTHR11851:SF224">
    <property type="entry name" value="PROCESSING PROTEASE"/>
    <property type="match status" value="1"/>
</dbReference>
<evidence type="ECO:0000259" key="1">
    <source>
        <dbReference type="Pfam" id="PF00675"/>
    </source>
</evidence>
<evidence type="ECO:0000313" key="3">
    <source>
        <dbReference type="EMBL" id="CAA9535041.1"/>
    </source>
</evidence>
<dbReference type="AlphaFoldDB" id="A0A6J4U041"/>
<dbReference type="SUPFAM" id="SSF63411">
    <property type="entry name" value="LuxS/MPP-like metallohydrolase"/>
    <property type="match status" value="3"/>
</dbReference>
<evidence type="ECO:0008006" key="4">
    <source>
        <dbReference type="Google" id="ProtNLM"/>
    </source>
</evidence>
<dbReference type="Pfam" id="PF00675">
    <property type="entry name" value="Peptidase_M16"/>
    <property type="match status" value="1"/>
</dbReference>
<dbReference type="Pfam" id="PF05193">
    <property type="entry name" value="Peptidase_M16_C"/>
    <property type="match status" value="2"/>
</dbReference>
<organism evidence="3">
    <name type="scientific">uncultured Thermomicrobiales bacterium</name>
    <dbReference type="NCBI Taxonomy" id="1645740"/>
    <lineage>
        <taxon>Bacteria</taxon>
        <taxon>Pseudomonadati</taxon>
        <taxon>Thermomicrobiota</taxon>
        <taxon>Thermomicrobia</taxon>
        <taxon>Thermomicrobiales</taxon>
        <taxon>environmental samples</taxon>
    </lineage>
</organism>
<gene>
    <name evidence="3" type="ORF">AVDCRST_MAG73-1300</name>
</gene>
<dbReference type="PANTHER" id="PTHR11851">
    <property type="entry name" value="METALLOPROTEASE"/>
    <property type="match status" value="1"/>
</dbReference>